<dbReference type="Pfam" id="PF03645">
    <property type="entry name" value="Tctex-1"/>
    <property type="match status" value="1"/>
</dbReference>
<dbReference type="GO" id="GO:0005868">
    <property type="term" value="C:cytoplasmic dynein complex"/>
    <property type="evidence" value="ECO:0007669"/>
    <property type="project" value="TreeGrafter"/>
</dbReference>
<sequence length="369" mass="40722">MSTLRSLRSITNLWDSGKHSRQHQDAHAPTSVSSGQSTGTVKRHRLQKASPVHRSSSNLLDVSVNNPGTFTLHHTQSEHPLTEFRRRLARKASTFSLRTRRRQGEREQDEAKEEEKFRELVLLKGGKSGIESEQERTPTVDQTVKSYQQEDQATPTQNCEKGDRSVTRTSSQTTVRVWDATETPSLKELPPLPTTANHSEATLAQQDLIRRTQESYISQEVASGKISVKKMASEQVQPPVPYTRLKEITESACEAAFSDAQSYVHADTGKWNTTIINSILGALVQETTQSPPAGSSAPAQPHFKYVVNSTIIQHAASSSSSSAAGRRGMHAASGAYWNNEKDGMWSFKYPGADSKGLDVVVGIIWVWVG</sequence>
<evidence type="ECO:0000313" key="3">
    <source>
        <dbReference type="Proteomes" id="UP001172673"/>
    </source>
</evidence>
<dbReference type="CDD" id="cd21456">
    <property type="entry name" value="DLC-like_SpDlc1-like"/>
    <property type="match status" value="1"/>
</dbReference>
<comment type="caution">
    <text evidence="2">The sequence shown here is derived from an EMBL/GenBank/DDBJ whole genome shotgun (WGS) entry which is preliminary data.</text>
</comment>
<dbReference type="Gene3D" id="3.30.1140.40">
    <property type="entry name" value="Tctex-1"/>
    <property type="match status" value="1"/>
</dbReference>
<evidence type="ECO:0008006" key="4">
    <source>
        <dbReference type="Google" id="ProtNLM"/>
    </source>
</evidence>
<dbReference type="PANTHER" id="PTHR21255">
    <property type="entry name" value="T-COMPLEX-ASSOCIATED-TESTIS-EXPRESSED 1/ DYNEIN LIGHT CHAIN"/>
    <property type="match status" value="1"/>
</dbReference>
<keyword evidence="3" id="KW-1185">Reference proteome</keyword>
<proteinExistence type="predicted"/>
<feature type="region of interest" description="Disordered" evidence="1">
    <location>
        <begin position="129"/>
        <end position="174"/>
    </location>
</feature>
<organism evidence="2 3">
    <name type="scientific">Cladophialophora chaetospira</name>
    <dbReference type="NCBI Taxonomy" id="386627"/>
    <lineage>
        <taxon>Eukaryota</taxon>
        <taxon>Fungi</taxon>
        <taxon>Dikarya</taxon>
        <taxon>Ascomycota</taxon>
        <taxon>Pezizomycotina</taxon>
        <taxon>Eurotiomycetes</taxon>
        <taxon>Chaetothyriomycetidae</taxon>
        <taxon>Chaetothyriales</taxon>
        <taxon>Herpotrichiellaceae</taxon>
        <taxon>Cladophialophora</taxon>
    </lineage>
</organism>
<reference evidence="2" key="1">
    <citation type="submission" date="2022-10" db="EMBL/GenBank/DDBJ databases">
        <title>Culturing micro-colonial fungi from biological soil crusts in the Mojave desert and describing Neophaeococcomyces mojavensis, and introducing the new genera and species Taxawa tesnikishii.</title>
        <authorList>
            <person name="Kurbessoian T."/>
            <person name="Stajich J.E."/>
        </authorList>
    </citation>
    <scope>NUCLEOTIDE SEQUENCE</scope>
    <source>
        <strain evidence="2">TK_41</strain>
    </source>
</reference>
<evidence type="ECO:0000313" key="2">
    <source>
        <dbReference type="EMBL" id="KAJ9607516.1"/>
    </source>
</evidence>
<protein>
    <recommendedName>
        <fullName evidence="4">Dynein light chain</fullName>
    </recommendedName>
</protein>
<dbReference type="GO" id="GO:0045505">
    <property type="term" value="F:dynein intermediate chain binding"/>
    <property type="evidence" value="ECO:0007669"/>
    <property type="project" value="TreeGrafter"/>
</dbReference>
<feature type="compositionally biased region" description="Low complexity" evidence="1">
    <location>
        <begin position="30"/>
        <end position="40"/>
    </location>
</feature>
<dbReference type="EMBL" id="JAPDRK010000011">
    <property type="protein sequence ID" value="KAJ9607516.1"/>
    <property type="molecule type" value="Genomic_DNA"/>
</dbReference>
<feature type="compositionally biased region" description="Polar residues" evidence="1">
    <location>
        <begin position="139"/>
        <end position="159"/>
    </location>
</feature>
<gene>
    <name evidence="2" type="ORF">H2200_007594</name>
</gene>
<evidence type="ECO:0000256" key="1">
    <source>
        <dbReference type="SAM" id="MobiDB-lite"/>
    </source>
</evidence>
<feature type="compositionally biased region" description="Basic and acidic residues" evidence="1">
    <location>
        <begin position="16"/>
        <end position="26"/>
    </location>
</feature>
<dbReference type="GO" id="GO:0005737">
    <property type="term" value="C:cytoplasm"/>
    <property type="evidence" value="ECO:0007669"/>
    <property type="project" value="TreeGrafter"/>
</dbReference>
<dbReference type="InterPro" id="IPR005334">
    <property type="entry name" value="Tctex-1-like"/>
</dbReference>
<accession>A0AA38X6G8</accession>
<dbReference type="Proteomes" id="UP001172673">
    <property type="component" value="Unassembled WGS sequence"/>
</dbReference>
<dbReference type="AlphaFoldDB" id="A0AA38X6G8"/>
<dbReference type="InterPro" id="IPR038586">
    <property type="entry name" value="Tctex-1-like_sf"/>
</dbReference>
<feature type="region of interest" description="Disordered" evidence="1">
    <location>
        <begin position="15"/>
        <end position="61"/>
    </location>
</feature>
<dbReference type="GO" id="GO:0007018">
    <property type="term" value="P:microtubule-based movement"/>
    <property type="evidence" value="ECO:0007669"/>
    <property type="project" value="TreeGrafter"/>
</dbReference>
<name>A0AA38X6G8_9EURO</name>
<dbReference type="PANTHER" id="PTHR21255:SF4">
    <property type="entry name" value="DYNEIN LIGHT CHAIN TCTEX-TYPE"/>
    <property type="match status" value="1"/>
</dbReference>